<evidence type="ECO:0000256" key="1">
    <source>
        <dbReference type="PROSITE-ProRule" id="PRU10141"/>
    </source>
</evidence>
<dbReference type="InterPro" id="IPR011009">
    <property type="entry name" value="Kinase-like_dom_sf"/>
</dbReference>
<feature type="binding site" evidence="1">
    <location>
        <position position="124"/>
    </location>
    <ligand>
        <name>ATP</name>
        <dbReference type="ChEBI" id="CHEBI:30616"/>
    </ligand>
</feature>
<feature type="non-terminal residue" evidence="2">
    <location>
        <position position="125"/>
    </location>
</feature>
<feature type="non-terminal residue" evidence="2">
    <location>
        <position position="1"/>
    </location>
</feature>
<dbReference type="SUPFAM" id="SSF56112">
    <property type="entry name" value="Protein kinase-like (PK-like)"/>
    <property type="match status" value="1"/>
</dbReference>
<keyword evidence="3" id="KW-1185">Reference proteome</keyword>
<protein>
    <recommendedName>
        <fullName evidence="4">Protein kinase domain-containing protein</fullName>
    </recommendedName>
</protein>
<accession>A0A2G9TDQ2</accession>
<reference evidence="2 3" key="1">
    <citation type="submission" date="2015-09" db="EMBL/GenBank/DDBJ databases">
        <title>Draft genome of the parasitic nematode Teladorsagia circumcincta isolate WARC Sus (inbred).</title>
        <authorList>
            <person name="Mitreva M."/>
        </authorList>
    </citation>
    <scope>NUCLEOTIDE SEQUENCE [LARGE SCALE GENOMIC DNA]</scope>
    <source>
        <strain evidence="2 3">S</strain>
    </source>
</reference>
<sequence>NRYKSVNNLFFGTSVYGFQVDNDPHQKGKREIILSVVCECPPGEVSRVQHIDEKEDEAQGKKGYEKKVRGKISFILKYPIKQQPWEYNHGDVQQGKLLGEGAFGEVRAGTLKLKSGRTVEVAIKV</sequence>
<organism evidence="2 3">
    <name type="scientific">Teladorsagia circumcincta</name>
    <name type="common">Brown stomach worm</name>
    <name type="synonym">Ostertagia circumcincta</name>
    <dbReference type="NCBI Taxonomy" id="45464"/>
    <lineage>
        <taxon>Eukaryota</taxon>
        <taxon>Metazoa</taxon>
        <taxon>Ecdysozoa</taxon>
        <taxon>Nematoda</taxon>
        <taxon>Chromadorea</taxon>
        <taxon>Rhabditida</taxon>
        <taxon>Rhabditina</taxon>
        <taxon>Rhabditomorpha</taxon>
        <taxon>Strongyloidea</taxon>
        <taxon>Trichostrongylidae</taxon>
        <taxon>Teladorsagia</taxon>
    </lineage>
</organism>
<dbReference type="InterPro" id="IPR017441">
    <property type="entry name" value="Protein_kinase_ATP_BS"/>
</dbReference>
<keyword evidence="1" id="KW-0067">ATP-binding</keyword>
<dbReference type="Proteomes" id="UP000230423">
    <property type="component" value="Unassembled WGS sequence"/>
</dbReference>
<evidence type="ECO:0008006" key="4">
    <source>
        <dbReference type="Google" id="ProtNLM"/>
    </source>
</evidence>
<dbReference type="EMBL" id="KZ383040">
    <property type="protein sequence ID" value="PIO56106.1"/>
    <property type="molecule type" value="Genomic_DNA"/>
</dbReference>
<dbReference type="PROSITE" id="PS00107">
    <property type="entry name" value="PROTEIN_KINASE_ATP"/>
    <property type="match status" value="1"/>
</dbReference>
<dbReference type="Gene3D" id="3.30.200.20">
    <property type="entry name" value="Phosphorylase Kinase, domain 1"/>
    <property type="match status" value="1"/>
</dbReference>
<gene>
    <name evidence="2" type="ORF">TELCIR_22499</name>
</gene>
<dbReference type="AlphaFoldDB" id="A0A2G9TDQ2"/>
<keyword evidence="1" id="KW-0547">Nucleotide-binding</keyword>
<dbReference type="GO" id="GO:0005524">
    <property type="term" value="F:ATP binding"/>
    <property type="evidence" value="ECO:0007669"/>
    <property type="project" value="UniProtKB-UniRule"/>
</dbReference>
<name>A0A2G9TDQ2_TELCI</name>
<evidence type="ECO:0000313" key="3">
    <source>
        <dbReference type="Proteomes" id="UP000230423"/>
    </source>
</evidence>
<evidence type="ECO:0000313" key="2">
    <source>
        <dbReference type="EMBL" id="PIO56106.1"/>
    </source>
</evidence>
<dbReference type="OrthoDB" id="5865387at2759"/>
<proteinExistence type="predicted"/>